<evidence type="ECO:0000256" key="2">
    <source>
        <dbReference type="ARBA" id="ARBA00022448"/>
    </source>
</evidence>
<dbReference type="OrthoDB" id="9806939at2"/>
<comment type="caution">
    <text evidence="4">The sequence shown here is derived from an EMBL/GenBank/DDBJ whole genome shotgun (WGS) entry which is preliminary data.</text>
</comment>
<dbReference type="GO" id="GO:0022857">
    <property type="term" value="F:transmembrane transporter activity"/>
    <property type="evidence" value="ECO:0007669"/>
    <property type="project" value="InterPro"/>
</dbReference>
<name>A0A4R3N3L6_9GAMM</name>
<reference evidence="4 5" key="1">
    <citation type="submission" date="2019-03" db="EMBL/GenBank/DDBJ databases">
        <title>Genomic Encyclopedia of Type Strains, Phase IV (KMG-IV): sequencing the most valuable type-strain genomes for metagenomic binning, comparative biology and taxonomic classification.</title>
        <authorList>
            <person name="Goeker M."/>
        </authorList>
    </citation>
    <scope>NUCLEOTIDE SEQUENCE [LARGE SCALE GENOMIC DNA]</scope>
    <source>
        <strain evidence="4 5">DSM 13605</strain>
    </source>
</reference>
<dbReference type="InterPro" id="IPR006143">
    <property type="entry name" value="RND_pump_MFP"/>
</dbReference>
<dbReference type="InterPro" id="IPR058647">
    <property type="entry name" value="BSH_CzcB-like"/>
</dbReference>
<sequence>MNPRLRRAAGIAAAAVILVLLGWRLWPRSETTTAAAPPAAAPDGSVQLAPSQVQGLGIALAPVRRADSVPVTGLPAQTEAPLEASQQVASPWAGTVSALLVHEGEQVRAGQPVLRLRSPEALRAGAELARAGSEADVASRQARRDAQLLAEGIIPAARSEQSQAQARAAQAELARARDALGGARVRLAEGGEVELLAPIPGKVLRRMVRPGDALQAQEPALLIADPARLDIGFAVAAGLRAQLAPGLRVALADGSAARVAAIGADLDPASQQVPVRARFEDPAGHVPGERFAVTLLLPAPADALAIPAQALLPDGERHVAYARDGDRFRAVRITRVLGNDGVHAVVQAPTLRPGMDVVTRGTAALKALLPTPAAVSASAPAQ</sequence>
<dbReference type="PANTHER" id="PTHR30097">
    <property type="entry name" value="CATION EFFLUX SYSTEM PROTEIN CUSB"/>
    <property type="match status" value="1"/>
</dbReference>
<protein>
    <submittedName>
        <fullName evidence="4">RND family efflux transporter MFP subunit</fullName>
    </submittedName>
</protein>
<dbReference type="Proteomes" id="UP000295414">
    <property type="component" value="Unassembled WGS sequence"/>
</dbReference>
<dbReference type="NCBIfam" id="TIGR01730">
    <property type="entry name" value="RND_mfp"/>
    <property type="match status" value="1"/>
</dbReference>
<dbReference type="Pfam" id="PF25973">
    <property type="entry name" value="BSH_CzcB"/>
    <property type="match status" value="1"/>
</dbReference>
<comment type="similarity">
    <text evidence="1">Belongs to the membrane fusion protein (MFP) (TC 8.A.1) family.</text>
</comment>
<dbReference type="SUPFAM" id="SSF111369">
    <property type="entry name" value="HlyD-like secretion proteins"/>
    <property type="match status" value="1"/>
</dbReference>
<keyword evidence="2" id="KW-0813">Transport</keyword>
<dbReference type="AlphaFoldDB" id="A0A4R3N3L6"/>
<feature type="domain" description="CzcB-like barrel-sandwich hybrid" evidence="3">
    <location>
        <begin position="86"/>
        <end position="225"/>
    </location>
</feature>
<dbReference type="InterPro" id="IPR051909">
    <property type="entry name" value="MFP_Cation_Efflux"/>
</dbReference>
<keyword evidence="5" id="KW-1185">Reference proteome</keyword>
<dbReference type="GO" id="GO:0046914">
    <property type="term" value="F:transition metal ion binding"/>
    <property type="evidence" value="ECO:0007669"/>
    <property type="project" value="TreeGrafter"/>
</dbReference>
<evidence type="ECO:0000259" key="3">
    <source>
        <dbReference type="Pfam" id="PF25973"/>
    </source>
</evidence>
<dbReference type="PANTHER" id="PTHR30097:SF4">
    <property type="entry name" value="SLR6042 PROTEIN"/>
    <property type="match status" value="1"/>
</dbReference>
<dbReference type="Gene3D" id="1.10.287.470">
    <property type="entry name" value="Helix hairpin bin"/>
    <property type="match status" value="1"/>
</dbReference>
<dbReference type="Gene3D" id="2.40.30.170">
    <property type="match status" value="1"/>
</dbReference>
<accession>A0A4R3N3L6</accession>
<organism evidence="4 5">
    <name type="scientific">Thermomonas haemolytica</name>
    <dbReference type="NCBI Taxonomy" id="141949"/>
    <lineage>
        <taxon>Bacteria</taxon>
        <taxon>Pseudomonadati</taxon>
        <taxon>Pseudomonadota</taxon>
        <taxon>Gammaproteobacteria</taxon>
        <taxon>Lysobacterales</taxon>
        <taxon>Lysobacteraceae</taxon>
        <taxon>Thermomonas</taxon>
    </lineage>
</organism>
<dbReference type="Gene3D" id="2.40.420.20">
    <property type="match status" value="1"/>
</dbReference>
<proteinExistence type="inferred from homology"/>
<dbReference type="GO" id="GO:0015679">
    <property type="term" value="P:plasma membrane copper ion transport"/>
    <property type="evidence" value="ECO:0007669"/>
    <property type="project" value="TreeGrafter"/>
</dbReference>
<evidence type="ECO:0000313" key="5">
    <source>
        <dbReference type="Proteomes" id="UP000295414"/>
    </source>
</evidence>
<dbReference type="GO" id="GO:0030288">
    <property type="term" value="C:outer membrane-bounded periplasmic space"/>
    <property type="evidence" value="ECO:0007669"/>
    <property type="project" value="TreeGrafter"/>
</dbReference>
<dbReference type="GO" id="GO:0060003">
    <property type="term" value="P:copper ion export"/>
    <property type="evidence" value="ECO:0007669"/>
    <property type="project" value="TreeGrafter"/>
</dbReference>
<dbReference type="Gene3D" id="2.40.50.100">
    <property type="match status" value="1"/>
</dbReference>
<dbReference type="RefSeq" id="WP_114960765.1">
    <property type="nucleotide sequence ID" value="NZ_MSZW01000003.1"/>
</dbReference>
<dbReference type="GO" id="GO:0016020">
    <property type="term" value="C:membrane"/>
    <property type="evidence" value="ECO:0007669"/>
    <property type="project" value="InterPro"/>
</dbReference>
<dbReference type="EMBL" id="SMAP01000009">
    <property type="protein sequence ID" value="TCT21663.1"/>
    <property type="molecule type" value="Genomic_DNA"/>
</dbReference>
<evidence type="ECO:0000256" key="1">
    <source>
        <dbReference type="ARBA" id="ARBA00009477"/>
    </source>
</evidence>
<gene>
    <name evidence="4" type="ORF">EDC34_10983</name>
</gene>
<evidence type="ECO:0000313" key="4">
    <source>
        <dbReference type="EMBL" id="TCT21663.1"/>
    </source>
</evidence>